<keyword evidence="1" id="KW-0805">Transcription regulation</keyword>
<dbReference type="AlphaFoldDB" id="A0A4Z0D861"/>
<dbReference type="InterPro" id="IPR000281">
    <property type="entry name" value="HTH_RpiR"/>
</dbReference>
<dbReference type="InterPro" id="IPR009057">
    <property type="entry name" value="Homeodomain-like_sf"/>
</dbReference>
<feature type="domain" description="HTH rpiR-type" evidence="4">
    <location>
        <begin position="5"/>
        <end position="81"/>
    </location>
</feature>
<dbReference type="Pfam" id="PF01380">
    <property type="entry name" value="SIS"/>
    <property type="match status" value="1"/>
</dbReference>
<dbReference type="Gene3D" id="3.40.50.10490">
    <property type="entry name" value="Glucose-6-phosphate isomerase like protein, domain 1"/>
    <property type="match status" value="1"/>
</dbReference>
<accession>A0A4Z0D861</accession>
<dbReference type="PROSITE" id="PS00356">
    <property type="entry name" value="HTH_LACI_1"/>
    <property type="match status" value="1"/>
</dbReference>
<feature type="domain" description="SIS" evidence="5">
    <location>
        <begin position="124"/>
        <end position="266"/>
    </location>
</feature>
<dbReference type="RefSeq" id="WP_135270558.1">
    <property type="nucleotide sequence ID" value="NZ_SRIB01000003.1"/>
</dbReference>
<dbReference type="PROSITE" id="PS51464">
    <property type="entry name" value="SIS"/>
    <property type="match status" value="1"/>
</dbReference>
<keyword evidence="2" id="KW-0238">DNA-binding</keyword>
<dbReference type="Pfam" id="PF01418">
    <property type="entry name" value="HTH_6"/>
    <property type="match status" value="1"/>
</dbReference>
<evidence type="ECO:0000313" key="7">
    <source>
        <dbReference type="Proteomes" id="UP000298381"/>
    </source>
</evidence>
<evidence type="ECO:0000256" key="2">
    <source>
        <dbReference type="ARBA" id="ARBA00023125"/>
    </source>
</evidence>
<comment type="caution">
    <text evidence="6">The sequence shown here is derived from an EMBL/GenBank/DDBJ whole genome shotgun (WGS) entry which is preliminary data.</text>
</comment>
<dbReference type="SUPFAM" id="SSF46689">
    <property type="entry name" value="Homeodomain-like"/>
    <property type="match status" value="1"/>
</dbReference>
<keyword evidence="7" id="KW-1185">Reference proteome</keyword>
<organism evidence="6 7">
    <name type="scientific">Soehngenia longivitae</name>
    <dbReference type="NCBI Taxonomy" id="2562294"/>
    <lineage>
        <taxon>Bacteria</taxon>
        <taxon>Bacillati</taxon>
        <taxon>Bacillota</taxon>
        <taxon>Tissierellia</taxon>
        <taxon>Tissierellales</taxon>
        <taxon>Tissierellaceae</taxon>
        <taxon>Soehngenia</taxon>
    </lineage>
</organism>
<proteinExistence type="predicted"/>
<dbReference type="Proteomes" id="UP000298381">
    <property type="component" value="Unassembled WGS sequence"/>
</dbReference>
<dbReference type="InterPro" id="IPR047640">
    <property type="entry name" value="RpiR-like"/>
</dbReference>
<dbReference type="GO" id="GO:0003700">
    <property type="term" value="F:DNA-binding transcription factor activity"/>
    <property type="evidence" value="ECO:0007669"/>
    <property type="project" value="InterPro"/>
</dbReference>
<dbReference type="InterPro" id="IPR035472">
    <property type="entry name" value="RpiR-like_SIS"/>
</dbReference>
<name>A0A4Z0D861_9FIRM</name>
<gene>
    <name evidence="6" type="ORF">E4100_02985</name>
</gene>
<evidence type="ECO:0000259" key="5">
    <source>
        <dbReference type="PROSITE" id="PS51464"/>
    </source>
</evidence>
<dbReference type="PANTHER" id="PTHR30514">
    <property type="entry name" value="GLUCOKINASE"/>
    <property type="match status" value="1"/>
</dbReference>
<dbReference type="EMBL" id="SRIB01000003">
    <property type="protein sequence ID" value="TFZ41077.1"/>
    <property type="molecule type" value="Genomic_DNA"/>
</dbReference>
<dbReference type="GO" id="GO:0003677">
    <property type="term" value="F:DNA binding"/>
    <property type="evidence" value="ECO:0007669"/>
    <property type="project" value="UniProtKB-KW"/>
</dbReference>
<evidence type="ECO:0000256" key="3">
    <source>
        <dbReference type="ARBA" id="ARBA00023163"/>
    </source>
</evidence>
<dbReference type="Gene3D" id="1.10.10.10">
    <property type="entry name" value="Winged helix-like DNA-binding domain superfamily/Winged helix DNA-binding domain"/>
    <property type="match status" value="1"/>
</dbReference>
<evidence type="ECO:0000259" key="4">
    <source>
        <dbReference type="PROSITE" id="PS51071"/>
    </source>
</evidence>
<dbReference type="InterPro" id="IPR001347">
    <property type="entry name" value="SIS_dom"/>
</dbReference>
<dbReference type="InterPro" id="IPR046348">
    <property type="entry name" value="SIS_dom_sf"/>
</dbReference>
<dbReference type="GO" id="GO:1901135">
    <property type="term" value="P:carbohydrate derivative metabolic process"/>
    <property type="evidence" value="ECO:0007669"/>
    <property type="project" value="InterPro"/>
</dbReference>
<dbReference type="GO" id="GO:0097367">
    <property type="term" value="F:carbohydrate derivative binding"/>
    <property type="evidence" value="ECO:0007669"/>
    <property type="project" value="InterPro"/>
</dbReference>
<protein>
    <submittedName>
        <fullName evidence="6">MurR/RpiR family transcriptional regulator</fullName>
    </submittedName>
</protein>
<reference evidence="6 7" key="1">
    <citation type="submission" date="2019-03" db="EMBL/GenBank/DDBJ databases">
        <title>Draft genome sequence data and analysis of a Fermenting Bacterium, Soehngenia longevitae strain 1933PT, isolated from petroleum reservoir in Azerbaijan.</title>
        <authorList>
            <person name="Grouzdev D.S."/>
            <person name="Bidzhieva S.K."/>
            <person name="Sokolova D.S."/>
            <person name="Tourova T.P."/>
            <person name="Poltaraus A.B."/>
            <person name="Nazina T.N."/>
        </authorList>
    </citation>
    <scope>NUCLEOTIDE SEQUENCE [LARGE SCALE GENOMIC DNA]</scope>
    <source>
        <strain evidence="6 7">1933P</strain>
    </source>
</reference>
<dbReference type="PROSITE" id="PS51071">
    <property type="entry name" value="HTH_RPIR"/>
    <property type="match status" value="1"/>
</dbReference>
<keyword evidence="3" id="KW-0804">Transcription</keyword>
<dbReference type="PANTHER" id="PTHR30514:SF1">
    <property type="entry name" value="HTH-TYPE TRANSCRIPTIONAL REGULATOR HEXR-RELATED"/>
    <property type="match status" value="1"/>
</dbReference>
<dbReference type="SUPFAM" id="SSF53697">
    <property type="entry name" value="SIS domain"/>
    <property type="match status" value="1"/>
</dbReference>
<sequence length="283" mass="31689">MANEKGSLEKIVQIYNDLNKAEKKVAKYILENPRDIIHFSITELAESSGVSETTVFRVCNKLGYKGYQDLKINLAGEIIKPIENIHEEVKEGDDTYLIMQKILKSNINSLDNTLRLNDPEKIINATQITLKAKQLMFFGMGGSFSIAEDAHHKFIRLGKTCNAASDSHWQAMLISLASENDVVFAFSNSGSNKELLDNIRLAKENNLKIISITANPKSPIAMESDISLIAYGKESLFRSEAMESRVSALMIIDWIYVNSAMISKDEALENLEKIRKGIASKRL</sequence>
<dbReference type="InterPro" id="IPR036388">
    <property type="entry name" value="WH-like_DNA-bd_sf"/>
</dbReference>
<dbReference type="CDD" id="cd05013">
    <property type="entry name" value="SIS_RpiR"/>
    <property type="match status" value="1"/>
</dbReference>
<evidence type="ECO:0000313" key="6">
    <source>
        <dbReference type="EMBL" id="TFZ41077.1"/>
    </source>
</evidence>
<evidence type="ECO:0000256" key="1">
    <source>
        <dbReference type="ARBA" id="ARBA00023015"/>
    </source>
</evidence>
<dbReference type="OrthoDB" id="63027at2"/>